<dbReference type="SMART" id="SM00878">
    <property type="entry name" value="Biotin_carb_C"/>
    <property type="match status" value="1"/>
</dbReference>
<comment type="function">
    <text evidence="1 13">This protein is a component of the acetyl coenzyme A carboxylase complex; first, biotin carboxylase catalyzes the carboxylation of the carrier protein and then the transcarboxylase transfers the carboxyl group to form malonyl-CoA.</text>
</comment>
<name>A0A7G9GGF1_9FIRM</name>
<keyword evidence="13" id="KW-0276">Fatty acid metabolism</keyword>
<dbReference type="SUPFAM" id="SSF51246">
    <property type="entry name" value="Rudiment single hybrid motif"/>
    <property type="match status" value="1"/>
</dbReference>
<dbReference type="AlphaFoldDB" id="A0A7G9GGF1"/>
<dbReference type="NCBIfam" id="TIGR00514">
    <property type="entry name" value="accC"/>
    <property type="match status" value="1"/>
</dbReference>
<dbReference type="InterPro" id="IPR005482">
    <property type="entry name" value="Biotin_COase_C"/>
</dbReference>
<evidence type="ECO:0000313" key="16">
    <source>
        <dbReference type="EMBL" id="QNM09883.1"/>
    </source>
</evidence>
<dbReference type="GO" id="GO:0004075">
    <property type="term" value="F:biotin carboxylase activity"/>
    <property type="evidence" value="ECO:0007669"/>
    <property type="project" value="UniProtKB-EC"/>
</dbReference>
<reference evidence="16 17" key="1">
    <citation type="submission" date="2020-08" db="EMBL/GenBank/DDBJ databases">
        <authorList>
            <person name="Liu C."/>
            <person name="Sun Q."/>
        </authorList>
    </citation>
    <scope>NUCLEOTIDE SEQUENCE [LARGE SCALE GENOMIC DNA]</scope>
    <source>
        <strain evidence="16 17">NSJ-29</strain>
    </source>
</reference>
<dbReference type="Pfam" id="PF02786">
    <property type="entry name" value="CPSase_L_D2"/>
    <property type="match status" value="1"/>
</dbReference>
<dbReference type="Proteomes" id="UP000515860">
    <property type="component" value="Chromosome"/>
</dbReference>
<evidence type="ECO:0000256" key="11">
    <source>
        <dbReference type="ARBA" id="ARBA00048600"/>
    </source>
</evidence>
<dbReference type="NCBIfam" id="NF004085">
    <property type="entry name" value="PRK05586.1"/>
    <property type="match status" value="1"/>
</dbReference>
<dbReference type="KEGG" id="whj:H9Q79_06275"/>
<comment type="pathway">
    <text evidence="2 13">Lipid metabolism; malonyl-CoA biosynthesis; malonyl-CoA from acetyl-CoA: step 1/1.</text>
</comment>
<dbReference type="NCBIfam" id="NF006367">
    <property type="entry name" value="PRK08591.1"/>
    <property type="match status" value="1"/>
</dbReference>
<evidence type="ECO:0000259" key="14">
    <source>
        <dbReference type="PROSITE" id="PS50975"/>
    </source>
</evidence>
<dbReference type="EC" id="6.3.4.14" evidence="4 13"/>
<accession>A0A7G9GGF1</accession>
<dbReference type="UniPathway" id="UPA00655">
    <property type="reaction ID" value="UER00711"/>
</dbReference>
<dbReference type="InterPro" id="IPR005481">
    <property type="entry name" value="BC-like_N"/>
</dbReference>
<dbReference type="GO" id="GO:0006633">
    <property type="term" value="P:fatty acid biosynthetic process"/>
    <property type="evidence" value="ECO:0007669"/>
    <property type="project" value="UniProtKB-KW"/>
</dbReference>
<dbReference type="RefSeq" id="WP_249329443.1">
    <property type="nucleotide sequence ID" value="NZ_CP060635.1"/>
</dbReference>
<keyword evidence="13" id="KW-0275">Fatty acid biosynthesis</keyword>
<dbReference type="InterPro" id="IPR051602">
    <property type="entry name" value="ACC_Biotin_Carboxylase"/>
</dbReference>
<gene>
    <name evidence="16" type="ORF">H9Q79_06275</name>
</gene>
<keyword evidence="10 13" id="KW-0092">Biotin</keyword>
<evidence type="ECO:0000256" key="7">
    <source>
        <dbReference type="ARBA" id="ARBA00022741"/>
    </source>
</evidence>
<evidence type="ECO:0000256" key="5">
    <source>
        <dbReference type="ARBA" id="ARBA00022598"/>
    </source>
</evidence>
<comment type="catalytic activity">
    <reaction evidence="11 13">
        <text>N(6)-biotinyl-L-lysyl-[protein] + hydrogencarbonate + ATP = N(6)-carboxybiotinyl-L-lysyl-[protein] + ADP + phosphate + H(+)</text>
        <dbReference type="Rhea" id="RHEA:13501"/>
        <dbReference type="Rhea" id="RHEA-COMP:10505"/>
        <dbReference type="Rhea" id="RHEA-COMP:10506"/>
        <dbReference type="ChEBI" id="CHEBI:15378"/>
        <dbReference type="ChEBI" id="CHEBI:17544"/>
        <dbReference type="ChEBI" id="CHEBI:30616"/>
        <dbReference type="ChEBI" id="CHEBI:43474"/>
        <dbReference type="ChEBI" id="CHEBI:83144"/>
        <dbReference type="ChEBI" id="CHEBI:83145"/>
        <dbReference type="ChEBI" id="CHEBI:456216"/>
        <dbReference type="EC" id="6.3.4.14"/>
    </reaction>
</comment>
<evidence type="ECO:0000256" key="10">
    <source>
        <dbReference type="ARBA" id="ARBA00023267"/>
    </source>
</evidence>
<evidence type="ECO:0000256" key="6">
    <source>
        <dbReference type="ARBA" id="ARBA00022723"/>
    </source>
</evidence>
<dbReference type="InterPro" id="IPR004549">
    <property type="entry name" value="Acetyl_CoA_COase_biotin_COase"/>
</dbReference>
<dbReference type="FunFam" id="3.30.470.20:FF:000028">
    <property type="entry name" value="Methylcrotonoyl-CoA carboxylase subunit alpha, mitochondrial"/>
    <property type="match status" value="1"/>
</dbReference>
<evidence type="ECO:0000256" key="1">
    <source>
        <dbReference type="ARBA" id="ARBA00003761"/>
    </source>
</evidence>
<feature type="domain" description="Biotin carboxylation" evidence="15">
    <location>
        <begin position="1"/>
        <end position="446"/>
    </location>
</feature>
<dbReference type="InterPro" id="IPR011764">
    <property type="entry name" value="Biotin_carboxylation_dom"/>
</dbReference>
<dbReference type="InterPro" id="IPR005479">
    <property type="entry name" value="CPAse_ATP-bd"/>
</dbReference>
<organism evidence="16 17">
    <name type="scientific">Wansuia hejianensis</name>
    <dbReference type="NCBI Taxonomy" id="2763667"/>
    <lineage>
        <taxon>Bacteria</taxon>
        <taxon>Bacillati</taxon>
        <taxon>Bacillota</taxon>
        <taxon>Clostridia</taxon>
        <taxon>Lachnospirales</taxon>
        <taxon>Lachnospiraceae</taxon>
        <taxon>Wansuia</taxon>
    </lineage>
</organism>
<comment type="subunit">
    <text evidence="3 13">Acetyl-CoA carboxylase is a heterohexamer of biotin carboxyl carrier protein, biotin carboxylase and the two subunits of carboxyl transferase in a 2:2 complex.</text>
</comment>
<dbReference type="PROSITE" id="PS50975">
    <property type="entry name" value="ATP_GRASP"/>
    <property type="match status" value="1"/>
</dbReference>
<protein>
    <recommendedName>
        <fullName evidence="4 13">Biotin carboxylase</fullName>
        <ecNumber evidence="4 13">6.3.4.14</ecNumber>
    </recommendedName>
    <alternativeName>
        <fullName evidence="13">Acetyl-coenzyme A carboxylase biotin carboxylase subunit A</fullName>
    </alternativeName>
</protein>
<dbReference type="InterPro" id="IPR011761">
    <property type="entry name" value="ATP-grasp"/>
</dbReference>
<evidence type="ECO:0000313" key="17">
    <source>
        <dbReference type="Proteomes" id="UP000515860"/>
    </source>
</evidence>
<dbReference type="FunFam" id="3.30.1490.20:FF:000003">
    <property type="entry name" value="acetyl-CoA carboxylase isoform X1"/>
    <property type="match status" value="1"/>
</dbReference>
<keyword evidence="5 13" id="KW-0436">Ligase</keyword>
<dbReference type="GO" id="GO:2001295">
    <property type="term" value="P:malonyl-CoA biosynthetic process"/>
    <property type="evidence" value="ECO:0007669"/>
    <property type="project" value="UniProtKB-UniPathway"/>
</dbReference>
<dbReference type="SUPFAM" id="SSF52440">
    <property type="entry name" value="PreATP-grasp domain"/>
    <property type="match status" value="1"/>
</dbReference>
<sequence>MIKKILIANRGEIAVRIIRACREMGIETVAVYSEADAEALHAQLADEAVCIGPGPSAKSYLNMQQIISATVITGADAIHPGFGFLSENSRFARLCEECKITFIGPGSEIIDKLGNKSEARNTMIEAGVPVIPGTKDPVYDVRHGKKEAERIGYPVMIKAALGGGGKGMRTAFSADEFDLAFQTAQKEASMAFGDDTMYIEHFVEHPRHIEFQILADSQGNVVHLGERDCSIQRNHQKVIEEAPCGAISEKLRRRMGEAAVRAAKAAHYVNAGTIEFLLDRNEQFYFMEMNTRIQVEHPVTEMITGLDLIKEQIRIAAGEPLSVSQKNINISGHAIECRINAENPDKNFRPSPGTIQTLYLPGGCGIRMDTAVYSGYTIPPYYDSMIAKLIVHGKDRAEAIAKMTSALGEVIVEGIDTNADYLYRILNEPDYQAGRTDIEYLNTHTL</sequence>
<dbReference type="PANTHER" id="PTHR48095:SF2">
    <property type="entry name" value="BIOTIN CARBOXYLASE, CHLOROPLASTIC"/>
    <property type="match status" value="1"/>
</dbReference>
<keyword evidence="17" id="KW-1185">Reference proteome</keyword>
<feature type="domain" description="ATP-grasp" evidence="14">
    <location>
        <begin position="120"/>
        <end position="317"/>
    </location>
</feature>
<keyword evidence="6" id="KW-0479">Metal-binding</keyword>
<dbReference type="SUPFAM" id="SSF56059">
    <property type="entry name" value="Glutathione synthetase ATP-binding domain-like"/>
    <property type="match status" value="1"/>
</dbReference>
<evidence type="ECO:0000256" key="3">
    <source>
        <dbReference type="ARBA" id="ARBA00011750"/>
    </source>
</evidence>
<dbReference type="PANTHER" id="PTHR48095">
    <property type="entry name" value="PYRUVATE CARBOXYLASE SUBUNIT A"/>
    <property type="match status" value="1"/>
</dbReference>
<dbReference type="PROSITE" id="PS50979">
    <property type="entry name" value="BC"/>
    <property type="match status" value="1"/>
</dbReference>
<dbReference type="FunFam" id="3.40.50.20:FF:000010">
    <property type="entry name" value="Propionyl-CoA carboxylase subunit alpha"/>
    <property type="match status" value="1"/>
</dbReference>
<dbReference type="GO" id="GO:0005524">
    <property type="term" value="F:ATP binding"/>
    <property type="evidence" value="ECO:0007669"/>
    <property type="project" value="UniProtKB-UniRule"/>
</dbReference>
<dbReference type="Pfam" id="PF00289">
    <property type="entry name" value="Biotin_carb_N"/>
    <property type="match status" value="1"/>
</dbReference>
<dbReference type="Gene3D" id="3.30.470.20">
    <property type="entry name" value="ATP-grasp fold, B domain"/>
    <property type="match status" value="1"/>
</dbReference>
<dbReference type="EMBL" id="CP060635">
    <property type="protein sequence ID" value="QNM09883.1"/>
    <property type="molecule type" value="Genomic_DNA"/>
</dbReference>
<evidence type="ECO:0000256" key="13">
    <source>
        <dbReference type="RuleBase" id="RU365063"/>
    </source>
</evidence>
<evidence type="ECO:0000256" key="4">
    <source>
        <dbReference type="ARBA" id="ARBA00013263"/>
    </source>
</evidence>
<dbReference type="Pfam" id="PF02785">
    <property type="entry name" value="Biotin_carb_C"/>
    <property type="match status" value="1"/>
</dbReference>
<dbReference type="PROSITE" id="PS00866">
    <property type="entry name" value="CPSASE_1"/>
    <property type="match status" value="1"/>
</dbReference>
<dbReference type="PROSITE" id="PS00867">
    <property type="entry name" value="CPSASE_2"/>
    <property type="match status" value="1"/>
</dbReference>
<dbReference type="InterPro" id="IPR016185">
    <property type="entry name" value="PreATP-grasp_dom_sf"/>
</dbReference>
<proteinExistence type="predicted"/>
<evidence type="ECO:0000256" key="8">
    <source>
        <dbReference type="ARBA" id="ARBA00022840"/>
    </source>
</evidence>
<dbReference type="GO" id="GO:0046872">
    <property type="term" value="F:metal ion binding"/>
    <property type="evidence" value="ECO:0007669"/>
    <property type="project" value="UniProtKB-KW"/>
</dbReference>
<evidence type="ECO:0000256" key="12">
    <source>
        <dbReference type="PROSITE-ProRule" id="PRU00409"/>
    </source>
</evidence>
<evidence type="ECO:0000256" key="2">
    <source>
        <dbReference type="ARBA" id="ARBA00004956"/>
    </source>
</evidence>
<keyword evidence="8 12" id="KW-0067">ATP-binding</keyword>
<evidence type="ECO:0000259" key="15">
    <source>
        <dbReference type="PROSITE" id="PS50979"/>
    </source>
</evidence>
<keyword evidence="7 12" id="KW-0547">Nucleotide-binding</keyword>
<evidence type="ECO:0000256" key="9">
    <source>
        <dbReference type="ARBA" id="ARBA00022842"/>
    </source>
</evidence>
<dbReference type="InterPro" id="IPR011054">
    <property type="entry name" value="Rudment_hybrid_motif"/>
</dbReference>
<keyword evidence="9" id="KW-0460">Magnesium</keyword>
<keyword evidence="13" id="KW-0443">Lipid metabolism</keyword>
<keyword evidence="13" id="KW-0444">Lipid biosynthesis</keyword>